<sequence>MSQTNSNSIILFQKNLLEERNFIDKSKAENWLEQLFAWLFCTNQECVDFDLFLQKETQLKTDFELILSQVQVGDKDLVNDFFNSLLDIYTDLASDLQAILNFDPAAKSRSEILLSYPGFFAIFVYRIANKLWEFKIPVLPRVLSEYAHSKTGIDIHPAATIGKQFFIDHGTGVVIGETAKIGKNVKIYQGVTLGALSVSKDKANEKRHPTIEDDVIIYANATILGGNTTIGKGAIIGGNVWITETIPAQSLVYHKSEIIVKTKIENNEILDFSI</sequence>
<keyword evidence="4" id="KW-0012">Acyltransferase</keyword>
<dbReference type="InterPro" id="IPR011004">
    <property type="entry name" value="Trimer_LpxA-like_sf"/>
</dbReference>
<evidence type="ECO:0000256" key="1">
    <source>
        <dbReference type="ARBA" id="ARBA00018522"/>
    </source>
</evidence>
<organism evidence="6 7">
    <name type="scientific">Flavobacterium macrobrachii</name>
    <dbReference type="NCBI Taxonomy" id="591204"/>
    <lineage>
        <taxon>Bacteria</taxon>
        <taxon>Pseudomonadati</taxon>
        <taxon>Bacteroidota</taxon>
        <taxon>Flavobacteriia</taxon>
        <taxon>Flavobacteriales</taxon>
        <taxon>Flavobacteriaceae</taxon>
        <taxon>Flavobacterium</taxon>
    </lineage>
</organism>
<evidence type="ECO:0000256" key="3">
    <source>
        <dbReference type="ARBA" id="ARBA00022679"/>
    </source>
</evidence>
<protein>
    <recommendedName>
        <fullName evidence="1">Serine acetyltransferase</fullName>
    </recommendedName>
</protein>
<dbReference type="InterPro" id="IPR010493">
    <property type="entry name" value="Ser_AcTrfase_N"/>
</dbReference>
<reference evidence="6 7" key="1">
    <citation type="submission" date="2021-02" db="EMBL/GenBank/DDBJ databases">
        <authorList>
            <person name="Jung H.S."/>
            <person name="Chun B.H."/>
            <person name="Jeon C.O."/>
        </authorList>
    </citation>
    <scope>NUCLEOTIDE SEQUENCE [LARGE SCALE GENOMIC DNA]</scope>
    <source>
        <strain evidence="6 7">LMG 25203</strain>
    </source>
</reference>
<dbReference type="NCBIfam" id="NF041874">
    <property type="entry name" value="EPS_EpsC"/>
    <property type="match status" value="1"/>
</dbReference>
<dbReference type="InterPro" id="IPR045304">
    <property type="entry name" value="LbH_SAT"/>
</dbReference>
<evidence type="ECO:0000256" key="2">
    <source>
        <dbReference type="ARBA" id="ARBA00022605"/>
    </source>
</evidence>
<dbReference type="SUPFAM" id="SSF51161">
    <property type="entry name" value="Trimeric LpxA-like enzymes"/>
    <property type="match status" value="1"/>
</dbReference>
<name>A0ABS2D086_9FLAO</name>
<evidence type="ECO:0000259" key="5">
    <source>
        <dbReference type="Pfam" id="PF06426"/>
    </source>
</evidence>
<dbReference type="PANTHER" id="PTHR42811">
    <property type="entry name" value="SERINE ACETYLTRANSFERASE"/>
    <property type="match status" value="1"/>
</dbReference>
<keyword evidence="7" id="KW-1185">Reference proteome</keyword>
<dbReference type="Proteomes" id="UP000759529">
    <property type="component" value="Unassembled WGS sequence"/>
</dbReference>
<gene>
    <name evidence="6" type="ORF">H9X54_011255</name>
</gene>
<dbReference type="Gene3D" id="1.10.3130.10">
    <property type="entry name" value="serine acetyltransferase, domain 1"/>
    <property type="match status" value="1"/>
</dbReference>
<feature type="domain" description="Serine acetyltransferase N-terminal" evidence="5">
    <location>
        <begin position="76"/>
        <end position="122"/>
    </location>
</feature>
<evidence type="ECO:0000313" key="7">
    <source>
        <dbReference type="Proteomes" id="UP000759529"/>
    </source>
</evidence>
<dbReference type="EMBL" id="JACSOD020000492">
    <property type="protein sequence ID" value="MBM6499872.1"/>
    <property type="molecule type" value="Genomic_DNA"/>
</dbReference>
<keyword evidence="2" id="KW-0028">Amino-acid biosynthesis</keyword>
<dbReference type="Gene3D" id="2.160.10.10">
    <property type="entry name" value="Hexapeptide repeat proteins"/>
    <property type="match status" value="1"/>
</dbReference>
<comment type="caution">
    <text evidence="6">The sequence shown here is derived from an EMBL/GenBank/DDBJ whole genome shotgun (WGS) entry which is preliminary data.</text>
</comment>
<keyword evidence="3" id="KW-0808">Transferase</keyword>
<dbReference type="CDD" id="cd03354">
    <property type="entry name" value="LbH_SAT"/>
    <property type="match status" value="1"/>
</dbReference>
<accession>A0ABS2D086</accession>
<evidence type="ECO:0000313" key="6">
    <source>
        <dbReference type="EMBL" id="MBM6499872.1"/>
    </source>
</evidence>
<dbReference type="RefSeq" id="WP_187656891.1">
    <property type="nucleotide sequence ID" value="NZ_JACSOD020000492.1"/>
</dbReference>
<dbReference type="InterPro" id="IPR042122">
    <property type="entry name" value="Ser_AcTrfase_N_sf"/>
</dbReference>
<dbReference type="Pfam" id="PF06426">
    <property type="entry name" value="SATase_N"/>
    <property type="match status" value="1"/>
</dbReference>
<proteinExistence type="predicted"/>
<evidence type="ECO:0000256" key="4">
    <source>
        <dbReference type="ARBA" id="ARBA00023315"/>
    </source>
</evidence>
<dbReference type="InterPro" id="IPR053376">
    <property type="entry name" value="Serine_acetyltransferase"/>
</dbReference>